<evidence type="ECO:0000313" key="5">
    <source>
        <dbReference type="Proteomes" id="UP000294613"/>
    </source>
</evidence>
<gene>
    <name evidence="4" type="ORF">EDD74_1265</name>
    <name evidence="3" type="ORF">FAEUMB_03220</name>
</gene>
<dbReference type="EMBL" id="BHEO01000002">
    <property type="protein sequence ID" value="GBU03781.1"/>
    <property type="molecule type" value="Genomic_DNA"/>
</dbReference>
<dbReference type="PANTHER" id="PTHR21666:SF270">
    <property type="entry name" value="MUREIN HYDROLASE ACTIVATOR ENVC"/>
    <property type="match status" value="1"/>
</dbReference>
<dbReference type="InterPro" id="IPR011055">
    <property type="entry name" value="Dup_hybrid_motif"/>
</dbReference>
<reference evidence="3 6" key="1">
    <citation type="journal article" date="2018" name="Int. J. Syst. Evol. Microbiol.">
        <title>Draft Genome Sequence of Faecalimonas umbilicata JCM 30896T, an Acetate-Producing Bacterium Isolated from Human Feces.</title>
        <authorList>
            <person name="Sakamoto M."/>
            <person name="Ikeyama N."/>
            <person name="Yuki M."/>
            <person name="Ohkuma M."/>
        </authorList>
    </citation>
    <scope>NUCLEOTIDE SEQUENCE [LARGE SCALE GENOMIC DNA]</scope>
    <source>
        <strain evidence="3 6">EGH7</strain>
    </source>
</reference>
<dbReference type="PANTHER" id="PTHR21666">
    <property type="entry name" value="PEPTIDASE-RELATED"/>
    <property type="match status" value="1"/>
</dbReference>
<dbReference type="InterPro" id="IPR016047">
    <property type="entry name" value="M23ase_b-sheet_dom"/>
</dbReference>
<comment type="caution">
    <text evidence="4">The sequence shown here is derived from an EMBL/GenBank/DDBJ whole genome shotgun (WGS) entry which is preliminary data.</text>
</comment>
<dbReference type="InterPro" id="IPR050570">
    <property type="entry name" value="Cell_wall_metabolism_enzyme"/>
</dbReference>
<name>A0A4R3JGP9_9FIRM</name>
<evidence type="ECO:0000259" key="2">
    <source>
        <dbReference type="Pfam" id="PF01551"/>
    </source>
</evidence>
<dbReference type="SUPFAM" id="SSF51261">
    <property type="entry name" value="Duplicated hybrid motif"/>
    <property type="match status" value="1"/>
</dbReference>
<feature type="compositionally biased region" description="Low complexity" evidence="1">
    <location>
        <begin position="106"/>
        <end position="117"/>
    </location>
</feature>
<reference evidence="4 5" key="2">
    <citation type="submission" date="2019-03" db="EMBL/GenBank/DDBJ databases">
        <title>Genomic Encyclopedia of Type Strains, Phase IV (KMG-IV): sequencing the most valuable type-strain genomes for metagenomic binning, comparative biology and taxonomic classification.</title>
        <authorList>
            <person name="Goeker M."/>
        </authorList>
    </citation>
    <scope>NUCLEOTIDE SEQUENCE [LARGE SCALE GENOMIC DNA]</scope>
    <source>
        <strain evidence="4 5">DSM 103426</strain>
    </source>
</reference>
<dbReference type="EMBL" id="SLZV01000026">
    <property type="protein sequence ID" value="TCS64396.1"/>
    <property type="molecule type" value="Genomic_DNA"/>
</dbReference>
<dbReference type="GO" id="GO:0004222">
    <property type="term" value="F:metalloendopeptidase activity"/>
    <property type="evidence" value="ECO:0007669"/>
    <property type="project" value="TreeGrafter"/>
</dbReference>
<dbReference type="CDD" id="cd12797">
    <property type="entry name" value="M23_peptidase"/>
    <property type="match status" value="1"/>
</dbReference>
<feature type="region of interest" description="Disordered" evidence="1">
    <location>
        <begin position="42"/>
        <end position="117"/>
    </location>
</feature>
<dbReference type="RefSeq" id="WP_008977210.1">
    <property type="nucleotide sequence ID" value="NZ_BHEO01000002.1"/>
</dbReference>
<evidence type="ECO:0000313" key="3">
    <source>
        <dbReference type="EMBL" id="GBU03781.1"/>
    </source>
</evidence>
<evidence type="ECO:0000313" key="4">
    <source>
        <dbReference type="EMBL" id="TCS64396.1"/>
    </source>
</evidence>
<dbReference type="Proteomes" id="UP000702954">
    <property type="component" value="Unassembled WGS sequence"/>
</dbReference>
<accession>A0A4R3JGP9</accession>
<keyword evidence="6" id="KW-1185">Reference proteome</keyword>
<evidence type="ECO:0000256" key="1">
    <source>
        <dbReference type="SAM" id="MobiDB-lite"/>
    </source>
</evidence>
<protein>
    <submittedName>
        <fullName evidence="4">Peptidase M23-like protein</fullName>
    </submittedName>
</protein>
<proteinExistence type="predicted"/>
<dbReference type="Proteomes" id="UP000294613">
    <property type="component" value="Unassembled WGS sequence"/>
</dbReference>
<feature type="compositionally biased region" description="Acidic residues" evidence="1">
    <location>
        <begin position="87"/>
        <end position="96"/>
    </location>
</feature>
<dbReference type="Gene3D" id="2.70.70.10">
    <property type="entry name" value="Glucose Permease (Domain IIA)"/>
    <property type="match status" value="1"/>
</dbReference>
<organism evidence="4 5">
    <name type="scientific">Faecalimonas umbilicata</name>
    <dbReference type="NCBI Taxonomy" id="1912855"/>
    <lineage>
        <taxon>Bacteria</taxon>
        <taxon>Bacillati</taxon>
        <taxon>Bacillota</taxon>
        <taxon>Clostridia</taxon>
        <taxon>Lachnospirales</taxon>
        <taxon>Lachnospiraceae</taxon>
        <taxon>Faecalimonas</taxon>
    </lineage>
</organism>
<feature type="compositionally biased region" description="Basic and acidic residues" evidence="1">
    <location>
        <begin position="42"/>
        <end position="66"/>
    </location>
</feature>
<dbReference type="Pfam" id="PF01551">
    <property type="entry name" value="Peptidase_M23"/>
    <property type="match status" value="1"/>
</dbReference>
<dbReference type="AlphaFoldDB" id="A0A4R3JGP9"/>
<feature type="domain" description="M23ase beta-sheet core" evidence="2">
    <location>
        <begin position="160"/>
        <end position="255"/>
    </location>
</feature>
<sequence length="262" mass="28514">MKKNEEPFQMKGKGMAAAIAICFIAVVALVGAYTFSSYKREMKEQLAKAEEEQKEKEREAEEKEQSEAANTDRIVLPEQEEAAQNSDGEEQQEEGEATEHAKETPAQPDAGAEQTAAAGTAAYFSEEDTLLWPVDGNVIMNYSMDQSIYFATLDQYKYNPAVVISGQVGAEVKAAAAGTVSAVDTNAQTGTTVSIDMGNGYAAIYGQLKEVPVQPGEYVTENSVIGYVSEPTKYYSVEGPNLYFQLLKDGQPVNPMDHIAYE</sequence>
<evidence type="ECO:0000313" key="6">
    <source>
        <dbReference type="Proteomes" id="UP000702954"/>
    </source>
</evidence>